<proteinExistence type="predicted"/>
<protein>
    <submittedName>
        <fullName evidence="1">Uncharacterized protein</fullName>
    </submittedName>
</protein>
<organism evidence="1 2">
    <name type="scientific">Symbiodinium necroappetens</name>
    <dbReference type="NCBI Taxonomy" id="1628268"/>
    <lineage>
        <taxon>Eukaryota</taxon>
        <taxon>Sar</taxon>
        <taxon>Alveolata</taxon>
        <taxon>Dinophyceae</taxon>
        <taxon>Suessiales</taxon>
        <taxon>Symbiodiniaceae</taxon>
        <taxon>Symbiodinium</taxon>
    </lineage>
</organism>
<evidence type="ECO:0000313" key="2">
    <source>
        <dbReference type="Proteomes" id="UP000601435"/>
    </source>
</evidence>
<dbReference type="EMBL" id="CAJNJA010009570">
    <property type="protein sequence ID" value="CAE7248113.1"/>
    <property type="molecule type" value="Genomic_DNA"/>
</dbReference>
<gene>
    <name evidence="1" type="ORF">SNEC2469_LOCUS4960</name>
</gene>
<accession>A0A812LR99</accession>
<dbReference type="AlphaFoldDB" id="A0A812LR99"/>
<keyword evidence="2" id="KW-1185">Reference proteome</keyword>
<comment type="caution">
    <text evidence="1">The sequence shown here is derived from an EMBL/GenBank/DDBJ whole genome shotgun (WGS) entry which is preliminary data.</text>
</comment>
<reference evidence="1" key="1">
    <citation type="submission" date="2021-02" db="EMBL/GenBank/DDBJ databases">
        <authorList>
            <person name="Dougan E. K."/>
            <person name="Rhodes N."/>
            <person name="Thang M."/>
            <person name="Chan C."/>
        </authorList>
    </citation>
    <scope>NUCLEOTIDE SEQUENCE</scope>
</reference>
<evidence type="ECO:0000313" key="1">
    <source>
        <dbReference type="EMBL" id="CAE7248113.1"/>
    </source>
</evidence>
<name>A0A812LR99_9DINO</name>
<dbReference type="OrthoDB" id="428514at2759"/>
<dbReference type="Proteomes" id="UP000601435">
    <property type="component" value="Unassembled WGS sequence"/>
</dbReference>
<sequence>MGCASSQEVSCPAKAPAQAAVPNVAGHSFAASLQALQLDKQATKQEKTEKTLKDDFKPIEHFVEPRLSFKSMDKDSDGHGLPALKTHTGYVEEFQKSLKNISSNPEDFEKRVRCGRARQAMQ</sequence>